<organism evidence="11 12">
    <name type="scientific">Stylosanthes scabra</name>
    <dbReference type="NCBI Taxonomy" id="79078"/>
    <lineage>
        <taxon>Eukaryota</taxon>
        <taxon>Viridiplantae</taxon>
        <taxon>Streptophyta</taxon>
        <taxon>Embryophyta</taxon>
        <taxon>Tracheophyta</taxon>
        <taxon>Spermatophyta</taxon>
        <taxon>Magnoliopsida</taxon>
        <taxon>eudicotyledons</taxon>
        <taxon>Gunneridae</taxon>
        <taxon>Pentapetalae</taxon>
        <taxon>rosids</taxon>
        <taxon>fabids</taxon>
        <taxon>Fabales</taxon>
        <taxon>Fabaceae</taxon>
        <taxon>Papilionoideae</taxon>
        <taxon>50 kb inversion clade</taxon>
        <taxon>dalbergioids sensu lato</taxon>
        <taxon>Dalbergieae</taxon>
        <taxon>Pterocarpus clade</taxon>
        <taxon>Stylosanthes</taxon>
    </lineage>
</organism>
<keyword evidence="6 10" id="KW-1133">Transmembrane helix</keyword>
<proteinExistence type="predicted"/>
<comment type="caution">
    <text evidence="11">The sequence shown here is derived from an EMBL/GenBank/DDBJ whole genome shotgun (WGS) entry which is preliminary data.</text>
</comment>
<keyword evidence="5" id="KW-0276">Fatty acid metabolism</keyword>
<keyword evidence="7" id="KW-0443">Lipid metabolism</keyword>
<evidence type="ECO:0000256" key="6">
    <source>
        <dbReference type="ARBA" id="ARBA00022989"/>
    </source>
</evidence>
<evidence type="ECO:0000256" key="9">
    <source>
        <dbReference type="ARBA" id="ARBA00023160"/>
    </source>
</evidence>
<evidence type="ECO:0000256" key="4">
    <source>
        <dbReference type="ARBA" id="ARBA00022692"/>
    </source>
</evidence>
<dbReference type="Pfam" id="PF01151">
    <property type="entry name" value="ELO"/>
    <property type="match status" value="1"/>
</dbReference>
<feature type="transmembrane region" description="Helical" evidence="10">
    <location>
        <begin position="215"/>
        <end position="241"/>
    </location>
</feature>
<feature type="transmembrane region" description="Helical" evidence="10">
    <location>
        <begin position="39"/>
        <end position="60"/>
    </location>
</feature>
<keyword evidence="4 10" id="KW-0812">Transmembrane</keyword>
<keyword evidence="2" id="KW-0444">Lipid biosynthesis</keyword>
<dbReference type="EMBL" id="JASCZI010091809">
    <property type="protein sequence ID" value="MED6151260.1"/>
    <property type="molecule type" value="Genomic_DNA"/>
</dbReference>
<accession>A0ABU6TR27</accession>
<evidence type="ECO:0000256" key="8">
    <source>
        <dbReference type="ARBA" id="ARBA00023136"/>
    </source>
</evidence>
<keyword evidence="12" id="KW-1185">Reference proteome</keyword>
<dbReference type="InterPro" id="IPR002076">
    <property type="entry name" value="ELO_fam"/>
</dbReference>
<evidence type="ECO:0000313" key="12">
    <source>
        <dbReference type="Proteomes" id="UP001341840"/>
    </source>
</evidence>
<feature type="transmembrane region" description="Helical" evidence="10">
    <location>
        <begin position="134"/>
        <end position="152"/>
    </location>
</feature>
<reference evidence="11 12" key="1">
    <citation type="journal article" date="2023" name="Plants (Basel)">
        <title>Bridging the Gap: Combining Genomics and Transcriptomics Approaches to Understand Stylosanthes scabra, an Orphan Legume from the Brazilian Caatinga.</title>
        <authorList>
            <person name="Ferreira-Neto J.R.C."/>
            <person name="da Silva M.D."/>
            <person name="Binneck E."/>
            <person name="de Melo N.F."/>
            <person name="da Silva R.H."/>
            <person name="de Melo A.L.T.M."/>
            <person name="Pandolfi V."/>
            <person name="Bustamante F.O."/>
            <person name="Brasileiro-Vidal A.C."/>
            <person name="Benko-Iseppon A.M."/>
        </authorList>
    </citation>
    <scope>NUCLEOTIDE SEQUENCE [LARGE SCALE GENOMIC DNA]</scope>
    <source>
        <tissue evidence="11">Leaves</tissue>
    </source>
</reference>
<protein>
    <submittedName>
        <fullName evidence="11">Histone deacetylase</fullName>
    </submittedName>
</protein>
<keyword evidence="9" id="KW-0275">Fatty acid biosynthesis</keyword>
<evidence type="ECO:0000256" key="7">
    <source>
        <dbReference type="ARBA" id="ARBA00023098"/>
    </source>
</evidence>
<dbReference type="Proteomes" id="UP001341840">
    <property type="component" value="Unassembled WGS sequence"/>
</dbReference>
<dbReference type="PANTHER" id="PTHR11157:SF11">
    <property type="entry name" value="ELONGATION OF FATTY ACIDS PROTEIN 3-LIKE"/>
    <property type="match status" value="1"/>
</dbReference>
<feature type="transmembrane region" description="Helical" evidence="10">
    <location>
        <begin position="182"/>
        <end position="203"/>
    </location>
</feature>
<evidence type="ECO:0000256" key="1">
    <source>
        <dbReference type="ARBA" id="ARBA00004141"/>
    </source>
</evidence>
<evidence type="ECO:0000256" key="3">
    <source>
        <dbReference type="ARBA" id="ARBA00022679"/>
    </source>
</evidence>
<sequence length="305" mass="35080">MGNQPAPPSIHALITFYLSEHPSIVGFRWSHTQSWGSTWSFLFSSISLYILLSLSLSLLLRPLRRPLPLGPLPALHSLTMSLLSATIFAGTFLSATAEIRDTRWFWRRTKTPFEWLLCFPLGTRPSGRVFFWSYLYYLSRFLHMFTTIIAILRRRRLLFFQVFNHSISAFMSFLWLEFSQSFQVLAILFTTLVYSLVYGYKFWTGIGLRGACFPFVLNCQIALLGCNFACHVAVFLLHFFFKGGCNGIGAWVFNSVLNAAVLLLFLNFYVRVYFFGKRERKQIDGDRDQAESKDRSSCPVLISGN</sequence>
<name>A0ABU6TR27_9FABA</name>
<gene>
    <name evidence="11" type="primary">HOS3</name>
    <name evidence="11" type="ORF">PIB30_080820</name>
</gene>
<comment type="subcellular location">
    <subcellularLocation>
        <location evidence="1">Membrane</location>
        <topology evidence="1">Multi-pass membrane protein</topology>
    </subcellularLocation>
</comment>
<keyword evidence="3" id="KW-0808">Transferase</keyword>
<evidence type="ECO:0000313" key="11">
    <source>
        <dbReference type="EMBL" id="MED6151260.1"/>
    </source>
</evidence>
<evidence type="ECO:0000256" key="10">
    <source>
        <dbReference type="SAM" id="Phobius"/>
    </source>
</evidence>
<dbReference type="PANTHER" id="PTHR11157">
    <property type="entry name" value="FATTY ACID ACYL TRANSFERASE-RELATED"/>
    <property type="match status" value="1"/>
</dbReference>
<evidence type="ECO:0000256" key="5">
    <source>
        <dbReference type="ARBA" id="ARBA00022832"/>
    </source>
</evidence>
<evidence type="ECO:0000256" key="2">
    <source>
        <dbReference type="ARBA" id="ARBA00022516"/>
    </source>
</evidence>
<feature type="transmembrane region" description="Helical" evidence="10">
    <location>
        <begin position="72"/>
        <end position="95"/>
    </location>
</feature>
<feature type="transmembrane region" description="Helical" evidence="10">
    <location>
        <begin position="157"/>
        <end position="176"/>
    </location>
</feature>
<feature type="transmembrane region" description="Helical" evidence="10">
    <location>
        <begin position="247"/>
        <end position="270"/>
    </location>
</feature>
<keyword evidence="8 10" id="KW-0472">Membrane</keyword>